<evidence type="ECO:0000256" key="5">
    <source>
        <dbReference type="SAM" id="Phobius"/>
    </source>
</evidence>
<proteinExistence type="predicted"/>
<evidence type="ECO:0000256" key="3">
    <source>
        <dbReference type="ARBA" id="ARBA00023157"/>
    </source>
</evidence>
<dbReference type="AlphaFoldDB" id="A0A6P5M2U0"/>
<dbReference type="InterPro" id="IPR003599">
    <property type="entry name" value="Ig_sub"/>
</dbReference>
<evidence type="ECO:0000313" key="10">
    <source>
        <dbReference type="RefSeq" id="XP_020862831.1"/>
    </source>
</evidence>
<feature type="compositionally biased region" description="Polar residues" evidence="4">
    <location>
        <begin position="466"/>
        <end position="479"/>
    </location>
</feature>
<feature type="domain" description="Ig-like" evidence="6">
    <location>
        <begin position="248"/>
        <end position="310"/>
    </location>
</feature>
<dbReference type="Pfam" id="PF08205">
    <property type="entry name" value="C2-set_2"/>
    <property type="match status" value="1"/>
</dbReference>
<name>A0A6P5M2U0_PHACI</name>
<dbReference type="Gene3D" id="2.60.40.10">
    <property type="entry name" value="Immunoglobulins"/>
    <property type="match status" value="2"/>
</dbReference>
<dbReference type="GeneTree" id="ENSGT00390000003446"/>
<evidence type="ECO:0000256" key="1">
    <source>
        <dbReference type="ARBA" id="ARBA00004167"/>
    </source>
</evidence>
<dbReference type="InterPro" id="IPR036179">
    <property type="entry name" value="Ig-like_dom_sf"/>
</dbReference>
<feature type="compositionally biased region" description="Polar residues" evidence="4">
    <location>
        <begin position="426"/>
        <end position="456"/>
    </location>
</feature>
<organism evidence="7 8">
    <name type="scientific">Phascolarctos cinereus</name>
    <name type="common">Koala</name>
    <dbReference type="NCBI Taxonomy" id="38626"/>
    <lineage>
        <taxon>Eukaryota</taxon>
        <taxon>Metazoa</taxon>
        <taxon>Chordata</taxon>
        <taxon>Craniata</taxon>
        <taxon>Vertebrata</taxon>
        <taxon>Euteleostomi</taxon>
        <taxon>Mammalia</taxon>
        <taxon>Metatheria</taxon>
        <taxon>Diprotodontia</taxon>
        <taxon>Phascolarctidae</taxon>
        <taxon>Phascolarctos</taxon>
    </lineage>
</organism>
<dbReference type="InterPro" id="IPR042381">
    <property type="entry name" value="CD96"/>
</dbReference>
<sequence>MEKKWAYGVIYSFIHIHLVWGLLGGTFEERKVIYASPGTDVNLTCQTQKRGSLVQTQWSKITNSTEMIALYHPQYGYYCAARTACESLVSFTELSPNVSEWALHLRNVSAAMSGKYQCSFTLYPEGTWTMVRNFFVQSEVAQDERGGNYTVEVLFNHTLEIPCFQNISSVVSSEITVAWLMEENGMQETLFIHNNTFLKNRIVLLKNHGLYLSSVEIFDDDRKFSCHVTIQSGKILKNVTRIKVFAKPEISMNMQNSSTDILEEKNFNCLVRNVFPMANLSWYMDGKLLQNKKEGIYITTGKRKRDEGIYEVTSKLRVLKPNQPILPNNLTIWCMTLFPVPGNEVWNISSRKIAFSFGYVNTPTDPSNIMASTFSTFTSPVNSRGTAGYVDTPTDSSNITASTNSIITPSLSSTGRAEYLSTMSPALEETSSTLSNPDPTSHTHQFNSSVTAQSYPDHSKKETEPTHQFNSSVTTQSYPDHSKKETEPNLWVFTLTYNSTPSGADTILNGTASNKTKRGMSWPVIVAGLLFICVFLFGLGIRKWCQYWTEIMERPPPFKPPPPPIKYTCIGESVGGDLPCHEMETL</sequence>
<dbReference type="SMART" id="SM00409">
    <property type="entry name" value="IG"/>
    <property type="match status" value="2"/>
</dbReference>
<evidence type="ECO:0000256" key="4">
    <source>
        <dbReference type="SAM" id="MobiDB-lite"/>
    </source>
</evidence>
<dbReference type="GO" id="GO:0016020">
    <property type="term" value="C:membrane"/>
    <property type="evidence" value="ECO:0007669"/>
    <property type="project" value="UniProtKB-SubCell"/>
</dbReference>
<dbReference type="RefSeq" id="XP_020862831.1">
    <property type="nucleotide sequence ID" value="XM_021007172.1"/>
</dbReference>
<comment type="subcellular location">
    <subcellularLocation>
        <location evidence="1">Membrane</location>
        <topology evidence="1">Single-pass membrane protein</topology>
    </subcellularLocation>
</comment>
<dbReference type="InterPro" id="IPR013162">
    <property type="entry name" value="CD80_C2-set"/>
</dbReference>
<dbReference type="GO" id="GO:0007160">
    <property type="term" value="P:cell-matrix adhesion"/>
    <property type="evidence" value="ECO:0007669"/>
    <property type="project" value="TreeGrafter"/>
</dbReference>
<keyword evidence="2 5" id="KW-0472">Membrane</keyword>
<keyword evidence="7" id="KW-1185">Reference proteome</keyword>
<feature type="transmembrane region" description="Helical" evidence="5">
    <location>
        <begin position="5"/>
        <end position="23"/>
    </location>
</feature>
<dbReference type="GeneID" id="110222245"/>
<dbReference type="Proteomes" id="UP000515140">
    <property type="component" value="Unplaced"/>
</dbReference>
<dbReference type="CTD" id="10225"/>
<dbReference type="SUPFAM" id="SSF48726">
    <property type="entry name" value="Immunoglobulin"/>
    <property type="match status" value="2"/>
</dbReference>
<feature type="region of interest" description="Disordered" evidence="4">
    <location>
        <begin position="426"/>
        <end position="484"/>
    </location>
</feature>
<keyword evidence="3" id="KW-1015">Disulfide bond</keyword>
<feature type="transmembrane region" description="Helical" evidence="5">
    <location>
        <begin position="520"/>
        <end position="541"/>
    </location>
</feature>
<accession>A0A6P5M2U0</accession>
<dbReference type="RefSeq" id="XP_020862830.1">
    <property type="nucleotide sequence ID" value="XM_021007171.1"/>
</dbReference>
<dbReference type="PROSITE" id="PS50835">
    <property type="entry name" value="IG_LIKE"/>
    <property type="match status" value="1"/>
</dbReference>
<evidence type="ECO:0000256" key="2">
    <source>
        <dbReference type="ARBA" id="ARBA00023136"/>
    </source>
</evidence>
<dbReference type="KEGG" id="pcw:110222245"/>
<protein>
    <submittedName>
        <fullName evidence="8 9">T-cell surface protein tactile</fullName>
    </submittedName>
</protein>
<dbReference type="PANTHER" id="PTHR15317">
    <property type="entry name" value="T-CELL SURFACE PROTEIN TACTILE"/>
    <property type="match status" value="1"/>
</dbReference>
<evidence type="ECO:0000313" key="8">
    <source>
        <dbReference type="RefSeq" id="XP_020862829.1"/>
    </source>
</evidence>
<evidence type="ECO:0000313" key="9">
    <source>
        <dbReference type="RefSeq" id="XP_020862830.1"/>
    </source>
</evidence>
<dbReference type="InterPro" id="IPR007110">
    <property type="entry name" value="Ig-like_dom"/>
</dbReference>
<keyword evidence="5" id="KW-1133">Transmembrane helix</keyword>
<dbReference type="GO" id="GO:0006954">
    <property type="term" value="P:inflammatory response"/>
    <property type="evidence" value="ECO:0007669"/>
    <property type="project" value="TreeGrafter"/>
</dbReference>
<evidence type="ECO:0000259" key="6">
    <source>
        <dbReference type="PROSITE" id="PS50835"/>
    </source>
</evidence>
<dbReference type="RefSeq" id="XP_020862829.1">
    <property type="nucleotide sequence ID" value="XM_021007170.1"/>
</dbReference>
<evidence type="ECO:0000313" key="7">
    <source>
        <dbReference type="Proteomes" id="UP000515140"/>
    </source>
</evidence>
<gene>
    <name evidence="8 9 10" type="primary">CD96</name>
</gene>
<keyword evidence="5" id="KW-0812">Transmembrane</keyword>
<dbReference type="PANTHER" id="PTHR15317:SF1">
    <property type="entry name" value="T-CELL SURFACE PROTEIN TACTILE"/>
    <property type="match status" value="1"/>
</dbReference>
<reference evidence="8 9" key="1">
    <citation type="submission" date="2025-04" db="UniProtKB">
        <authorList>
            <consortium name="RefSeq"/>
        </authorList>
    </citation>
    <scope>IDENTIFICATION</scope>
    <source>
        <tissue evidence="8 9">Spleen</tissue>
    </source>
</reference>
<dbReference type="InterPro" id="IPR013783">
    <property type="entry name" value="Ig-like_fold"/>
</dbReference>